<evidence type="ECO:0000256" key="1">
    <source>
        <dbReference type="SAM" id="MobiDB-lite"/>
    </source>
</evidence>
<keyword evidence="5" id="KW-1185">Reference proteome</keyword>
<dbReference type="Pfam" id="PF03703">
    <property type="entry name" value="bPH_2"/>
    <property type="match status" value="3"/>
</dbReference>
<keyword evidence="2" id="KW-0472">Membrane</keyword>
<organism evidence="4 5">
    <name type="scientific">Natronoglomus mannanivorans</name>
    <dbReference type="NCBI Taxonomy" id="2979990"/>
    <lineage>
        <taxon>Archaea</taxon>
        <taxon>Methanobacteriati</taxon>
        <taxon>Methanobacteriota</taxon>
        <taxon>Stenosarchaea group</taxon>
        <taxon>Halobacteria</taxon>
        <taxon>Halobacteriales</taxon>
        <taxon>Natrialbaceae</taxon>
        <taxon>Natronoglomus</taxon>
    </lineage>
</organism>
<feature type="transmembrane region" description="Helical" evidence="2">
    <location>
        <begin position="184"/>
        <end position="210"/>
    </location>
</feature>
<comment type="caution">
    <text evidence="4">The sequence shown here is derived from an EMBL/GenBank/DDBJ whole genome shotgun (WGS) entry which is preliminary data.</text>
</comment>
<feature type="region of interest" description="Disordered" evidence="1">
    <location>
        <begin position="138"/>
        <end position="170"/>
    </location>
</feature>
<reference evidence="4 5" key="1">
    <citation type="submission" date="2022-09" db="EMBL/GenBank/DDBJ databases">
        <title>Enrichment on poylsaccharides allowed isolation of novel metabolic and taxonomic groups of Haloarchaea.</title>
        <authorList>
            <person name="Sorokin D.Y."/>
            <person name="Elcheninov A.G."/>
            <person name="Khizhniak T.V."/>
            <person name="Kolganova T.V."/>
            <person name="Kublanov I.V."/>
        </authorList>
    </citation>
    <scope>NUCLEOTIDE SEQUENCE [LARGE SCALE GENOMIC DNA]</scope>
    <source>
        <strain evidence="4 5">AArc-m2/3/4</strain>
    </source>
</reference>
<accession>A0ABT2Q8W6</accession>
<dbReference type="Proteomes" id="UP001320972">
    <property type="component" value="Unassembled WGS sequence"/>
</dbReference>
<protein>
    <submittedName>
        <fullName evidence="4">PH domain-containing protein</fullName>
    </submittedName>
</protein>
<sequence>MKLHPMSVPYRSLSRSLSTGSLFFFVGIIASPGGAGGNLLVIGAMVVVGIVLGIAYEYAYYKRFRYEITPDTFDVASGVVSRRDREVPVRRIQNVDVRQNVLQRALGIAAVHVETAGGGETEITLQYVDEAEANRLQRQLRNGSSSRSRSRATAGDRETTDDLESGDTRPGEDELLFEIRRNELAVLSVFTIDPGASALATIALSFASGFDPTTLVPIDLLEADLPGTGLIALAWAVLIFLFAAWVLSAVLTFSRYYGFRLTRVGDELHYERGLLQRYSGTIPLEKVQTLTIEESIPFRWFGYGALAVETAGYAPGQSGSRGTESAIPLAERGRVRRLARSIEPFEREDLERAPLRARERYAFRYIGVLCLIMGVGYLLATYTEVVEDWHAFAVLLFVVPVAAHLKWANRGFQFGDRYFFARTGFWRRTTKIVPYYRVQSVVYQQTLFQRRRRLASITADTASSAAFFGRAATAYDIDVTRALQVQQGLNERLQERLLERKRRRQLDRWFDGDDVGSGVSVDDDQKSHTDGLDIDGLDGSETTNGGHGSRKESPTEPEPPDEHEHERRDEPNETRDRPSSEDDRDRTDGRDSSNSQ</sequence>
<dbReference type="PANTHER" id="PTHR34473">
    <property type="entry name" value="UPF0699 TRANSMEMBRANE PROTEIN YDBS"/>
    <property type="match status" value="1"/>
</dbReference>
<dbReference type="RefSeq" id="WP_338006770.1">
    <property type="nucleotide sequence ID" value="NZ_JAOPKB010000001.1"/>
</dbReference>
<feature type="domain" description="YdbS-like PH" evidence="3">
    <location>
        <begin position="407"/>
        <end position="486"/>
    </location>
</feature>
<feature type="domain" description="YdbS-like PH" evidence="3">
    <location>
        <begin position="256"/>
        <end position="340"/>
    </location>
</feature>
<dbReference type="EMBL" id="JAOPKB010000001">
    <property type="protein sequence ID" value="MCU4971371.1"/>
    <property type="molecule type" value="Genomic_DNA"/>
</dbReference>
<dbReference type="InterPro" id="IPR005182">
    <property type="entry name" value="YdbS-like_PH"/>
</dbReference>
<feature type="domain" description="YdbS-like PH" evidence="3">
    <location>
        <begin position="61"/>
        <end position="140"/>
    </location>
</feature>
<feature type="transmembrane region" description="Helical" evidence="2">
    <location>
        <begin position="36"/>
        <end position="56"/>
    </location>
</feature>
<keyword evidence="2" id="KW-0812">Transmembrane</keyword>
<name>A0ABT2Q8W6_9EURY</name>
<gene>
    <name evidence="4" type="ORF">OB955_01275</name>
</gene>
<feature type="compositionally biased region" description="Basic and acidic residues" evidence="1">
    <location>
        <begin position="154"/>
        <end position="170"/>
    </location>
</feature>
<evidence type="ECO:0000256" key="2">
    <source>
        <dbReference type="SAM" id="Phobius"/>
    </source>
</evidence>
<dbReference type="PANTHER" id="PTHR34473:SF3">
    <property type="entry name" value="TRANSMEMBRANE PROTEIN-RELATED"/>
    <property type="match status" value="1"/>
</dbReference>
<feature type="compositionally biased region" description="Low complexity" evidence="1">
    <location>
        <begin position="138"/>
        <end position="147"/>
    </location>
</feature>
<feature type="transmembrane region" description="Helical" evidence="2">
    <location>
        <begin position="230"/>
        <end position="253"/>
    </location>
</feature>
<evidence type="ECO:0000259" key="3">
    <source>
        <dbReference type="Pfam" id="PF03703"/>
    </source>
</evidence>
<feature type="transmembrane region" description="Helical" evidence="2">
    <location>
        <begin position="362"/>
        <end position="383"/>
    </location>
</feature>
<feature type="region of interest" description="Disordered" evidence="1">
    <location>
        <begin position="513"/>
        <end position="596"/>
    </location>
</feature>
<keyword evidence="2" id="KW-1133">Transmembrane helix</keyword>
<feature type="compositionally biased region" description="Basic and acidic residues" evidence="1">
    <location>
        <begin position="549"/>
        <end position="596"/>
    </location>
</feature>
<evidence type="ECO:0000313" key="4">
    <source>
        <dbReference type="EMBL" id="MCU4971371.1"/>
    </source>
</evidence>
<feature type="transmembrane region" description="Helical" evidence="2">
    <location>
        <begin position="12"/>
        <end position="30"/>
    </location>
</feature>
<evidence type="ECO:0000313" key="5">
    <source>
        <dbReference type="Proteomes" id="UP001320972"/>
    </source>
</evidence>
<feature type="transmembrane region" description="Helical" evidence="2">
    <location>
        <begin position="389"/>
        <end position="408"/>
    </location>
</feature>
<proteinExistence type="predicted"/>